<accession>A0A7S1A3D0</accession>
<dbReference type="InterPro" id="IPR020568">
    <property type="entry name" value="Ribosomal_Su5_D2-typ_SF"/>
</dbReference>
<dbReference type="SUPFAM" id="SSF55060">
    <property type="entry name" value="GHMP Kinase, C-terminal domain"/>
    <property type="match status" value="1"/>
</dbReference>
<keyword evidence="7" id="KW-0067">ATP-binding</keyword>
<dbReference type="Gene3D" id="3.30.70.890">
    <property type="entry name" value="GHMP kinase, C-terminal domain"/>
    <property type="match status" value="1"/>
</dbReference>
<dbReference type="PRINTS" id="PR00473">
    <property type="entry name" value="GALCTOKINASE"/>
</dbReference>
<dbReference type="Gene3D" id="3.30.230.10">
    <property type="match status" value="1"/>
</dbReference>
<dbReference type="Pfam" id="PF08544">
    <property type="entry name" value="GHMP_kinases_C"/>
    <property type="match status" value="1"/>
</dbReference>
<evidence type="ECO:0000256" key="6">
    <source>
        <dbReference type="ARBA" id="ARBA00022777"/>
    </source>
</evidence>
<dbReference type="PIRSF" id="PIRSF000530">
    <property type="entry name" value="Galactokinase"/>
    <property type="match status" value="1"/>
</dbReference>
<keyword evidence="8" id="KW-0460">Magnesium</keyword>
<dbReference type="GO" id="GO:0004335">
    <property type="term" value="F:galactokinase activity"/>
    <property type="evidence" value="ECO:0007669"/>
    <property type="project" value="InterPro"/>
</dbReference>
<evidence type="ECO:0000259" key="12">
    <source>
        <dbReference type="Pfam" id="PF10509"/>
    </source>
</evidence>
<name>A0A7S1A3D0_NOCSC</name>
<dbReference type="InterPro" id="IPR000705">
    <property type="entry name" value="Galactokinase"/>
</dbReference>
<dbReference type="SUPFAM" id="SSF54211">
    <property type="entry name" value="Ribosomal protein S5 domain 2-like"/>
    <property type="match status" value="1"/>
</dbReference>
<keyword evidence="5" id="KW-0547">Nucleotide-binding</keyword>
<feature type="domain" description="GHMP kinase N-terminal" evidence="10">
    <location>
        <begin position="109"/>
        <end position="200"/>
    </location>
</feature>
<protein>
    <recommendedName>
        <fullName evidence="14">Galactokinase</fullName>
    </recommendedName>
</protein>
<keyword evidence="9" id="KW-0119">Carbohydrate metabolism</keyword>
<gene>
    <name evidence="13" type="ORF">NSCI0253_LOCUS15604</name>
</gene>
<evidence type="ECO:0000313" key="13">
    <source>
        <dbReference type="EMBL" id="CAD8841256.1"/>
    </source>
</evidence>
<dbReference type="AlphaFoldDB" id="A0A7S1A3D0"/>
<evidence type="ECO:0000256" key="9">
    <source>
        <dbReference type="ARBA" id="ARBA00023277"/>
    </source>
</evidence>
<dbReference type="GO" id="GO:0005829">
    <property type="term" value="C:cytosol"/>
    <property type="evidence" value="ECO:0007669"/>
    <property type="project" value="TreeGrafter"/>
</dbReference>
<dbReference type="InterPro" id="IPR013750">
    <property type="entry name" value="GHMP_kinase_C_dom"/>
</dbReference>
<evidence type="ECO:0008006" key="14">
    <source>
        <dbReference type="Google" id="ProtNLM"/>
    </source>
</evidence>
<dbReference type="InterPro" id="IPR006206">
    <property type="entry name" value="Mevalonate/galactokinase"/>
</dbReference>
<evidence type="ECO:0000256" key="2">
    <source>
        <dbReference type="ARBA" id="ARBA00022490"/>
    </source>
</evidence>
<sequence length="407" mass="44033">MATKTAIDLEAQTLIDSATSEFKEIFTSTAVALGVSPGRVEVIGNHTDYNEGFILSAAINRFIVAAGRRTETGVCRVKSAQFPNATPVTFPFAPEEALQKQEGESAWANYVVGVLEEFRQRGVNVGGLDVYLTSNIPSGAGVSSSAAVELAIAKLVKALCKDQCADLSDFDLVLLCKSAENKFVGMPCGILDQFTAAMGKEANLVFLDCRDNSYEHVPLNGTVSFVLANTRAPHQLVDGKYAELHKCCMDAAKFFKNNVDEKVTHLRDVSVEMWKQNQETLSPSDRDRSKHIVFENQRVHRCVEALRGNDAATLGELMRESHQSSTQDFGNSCPELDAMIKAAEGLPGWHGGRLMGGGFGGCTINLVDTVDTSRFGEALSKRYQAETGIEPDVFVVTAADGAFAMEV</sequence>
<dbReference type="NCBIfam" id="TIGR00131">
    <property type="entry name" value="gal_kin"/>
    <property type="match status" value="1"/>
</dbReference>
<dbReference type="InterPro" id="IPR036554">
    <property type="entry name" value="GHMP_kinase_C_sf"/>
</dbReference>
<evidence type="ECO:0000256" key="3">
    <source>
        <dbReference type="ARBA" id="ARBA00022679"/>
    </source>
</evidence>
<evidence type="ECO:0000256" key="8">
    <source>
        <dbReference type="ARBA" id="ARBA00022842"/>
    </source>
</evidence>
<evidence type="ECO:0000259" key="11">
    <source>
        <dbReference type="Pfam" id="PF08544"/>
    </source>
</evidence>
<dbReference type="GO" id="GO:0046872">
    <property type="term" value="F:metal ion binding"/>
    <property type="evidence" value="ECO:0007669"/>
    <property type="project" value="UniProtKB-KW"/>
</dbReference>
<evidence type="ECO:0000259" key="10">
    <source>
        <dbReference type="Pfam" id="PF00288"/>
    </source>
</evidence>
<keyword evidence="3" id="KW-0808">Transferase</keyword>
<dbReference type="Pfam" id="PF00288">
    <property type="entry name" value="GHMP_kinases_N"/>
    <property type="match status" value="1"/>
</dbReference>
<dbReference type="FunFam" id="3.30.70.890:FF:000001">
    <property type="entry name" value="Galactokinase"/>
    <property type="match status" value="1"/>
</dbReference>
<dbReference type="InterPro" id="IPR006204">
    <property type="entry name" value="GHMP_kinase_N_dom"/>
</dbReference>
<dbReference type="Pfam" id="PF10509">
    <property type="entry name" value="GalKase_gal_bdg"/>
    <property type="match status" value="1"/>
</dbReference>
<evidence type="ECO:0000256" key="7">
    <source>
        <dbReference type="ARBA" id="ARBA00022840"/>
    </source>
</evidence>
<reference evidence="13" key="1">
    <citation type="submission" date="2021-01" db="EMBL/GenBank/DDBJ databases">
        <authorList>
            <person name="Corre E."/>
            <person name="Pelletier E."/>
            <person name="Niang G."/>
            <person name="Scheremetjew M."/>
            <person name="Finn R."/>
            <person name="Kale V."/>
            <person name="Holt S."/>
            <person name="Cochrane G."/>
            <person name="Meng A."/>
            <person name="Brown T."/>
            <person name="Cohen L."/>
        </authorList>
    </citation>
    <scope>NUCLEOTIDE SEQUENCE</scope>
</reference>
<dbReference type="GO" id="GO:0006012">
    <property type="term" value="P:galactose metabolic process"/>
    <property type="evidence" value="ECO:0007669"/>
    <property type="project" value="InterPro"/>
</dbReference>
<keyword evidence="6" id="KW-0418">Kinase</keyword>
<evidence type="ECO:0000256" key="4">
    <source>
        <dbReference type="ARBA" id="ARBA00022723"/>
    </source>
</evidence>
<dbReference type="InterPro" id="IPR014721">
    <property type="entry name" value="Ribsml_uS5_D2-typ_fold_subgr"/>
</dbReference>
<dbReference type="InterPro" id="IPR019539">
    <property type="entry name" value="GalKase_N"/>
</dbReference>
<dbReference type="EMBL" id="HBFQ01022201">
    <property type="protein sequence ID" value="CAD8841256.1"/>
    <property type="molecule type" value="Transcribed_RNA"/>
</dbReference>
<keyword evidence="2" id="KW-0963">Cytoplasm</keyword>
<dbReference type="FunFam" id="3.30.230.10:FF:000017">
    <property type="entry name" value="Galactokinase"/>
    <property type="match status" value="1"/>
</dbReference>
<feature type="domain" description="Galactokinase N-terminal" evidence="12">
    <location>
        <begin position="21"/>
        <end position="69"/>
    </location>
</feature>
<feature type="domain" description="GHMP kinase C-terminal" evidence="11">
    <location>
        <begin position="303"/>
        <end position="383"/>
    </location>
</feature>
<comment type="similarity">
    <text evidence="1">Belongs to the GHMP kinase family. GalK subfamily.</text>
</comment>
<proteinExistence type="inferred from homology"/>
<dbReference type="PRINTS" id="PR00959">
    <property type="entry name" value="MEVGALKINASE"/>
</dbReference>
<dbReference type="GO" id="GO:0005524">
    <property type="term" value="F:ATP binding"/>
    <property type="evidence" value="ECO:0007669"/>
    <property type="project" value="UniProtKB-KW"/>
</dbReference>
<dbReference type="PANTHER" id="PTHR10457:SF7">
    <property type="entry name" value="GALACTOKINASE-RELATED"/>
    <property type="match status" value="1"/>
</dbReference>
<organism evidence="13">
    <name type="scientific">Noctiluca scintillans</name>
    <name type="common">Sea sparkle</name>
    <name type="synonym">Red tide dinoflagellate</name>
    <dbReference type="NCBI Taxonomy" id="2966"/>
    <lineage>
        <taxon>Eukaryota</taxon>
        <taxon>Sar</taxon>
        <taxon>Alveolata</taxon>
        <taxon>Dinophyceae</taxon>
        <taxon>Noctilucales</taxon>
        <taxon>Noctilucaceae</taxon>
        <taxon>Noctiluca</taxon>
    </lineage>
</organism>
<evidence type="ECO:0000256" key="5">
    <source>
        <dbReference type="ARBA" id="ARBA00022741"/>
    </source>
</evidence>
<keyword evidence="4" id="KW-0479">Metal-binding</keyword>
<dbReference type="PANTHER" id="PTHR10457">
    <property type="entry name" value="MEVALONATE KINASE/GALACTOKINASE"/>
    <property type="match status" value="1"/>
</dbReference>
<evidence type="ECO:0000256" key="1">
    <source>
        <dbReference type="ARBA" id="ARBA00006566"/>
    </source>
</evidence>